<dbReference type="RefSeq" id="WP_123119451.1">
    <property type="nucleotide sequence ID" value="NZ_RJJR01000002.1"/>
</dbReference>
<keyword evidence="3" id="KW-1185">Reference proteome</keyword>
<reference evidence="2 3" key="1">
    <citation type="submission" date="2018-11" db="EMBL/GenBank/DDBJ databases">
        <title>Draft genome sequence of Ferruginibacter sp. BO-59.</title>
        <authorList>
            <person name="Im W.T."/>
        </authorList>
    </citation>
    <scope>NUCLEOTIDE SEQUENCE [LARGE SCALE GENOMIC DNA]</scope>
    <source>
        <strain evidence="2 3">BO-59</strain>
    </source>
</reference>
<dbReference type="AlphaFoldDB" id="A0A3M9NPC7"/>
<dbReference type="CDD" id="cd02440">
    <property type="entry name" value="AdoMet_MTases"/>
    <property type="match status" value="1"/>
</dbReference>
<dbReference type="InterPro" id="IPR025714">
    <property type="entry name" value="Methyltranfer_dom"/>
</dbReference>
<proteinExistence type="predicted"/>
<dbReference type="SUPFAM" id="SSF53335">
    <property type="entry name" value="S-adenosyl-L-methionine-dependent methyltransferases"/>
    <property type="match status" value="1"/>
</dbReference>
<dbReference type="GO" id="GO:0032259">
    <property type="term" value="P:methylation"/>
    <property type="evidence" value="ECO:0007669"/>
    <property type="project" value="UniProtKB-KW"/>
</dbReference>
<dbReference type="Pfam" id="PF13847">
    <property type="entry name" value="Methyltransf_31"/>
    <property type="match status" value="1"/>
</dbReference>
<keyword evidence="2" id="KW-0489">Methyltransferase</keyword>
<gene>
    <name evidence="2" type="ORF">EFY79_04285</name>
</gene>
<dbReference type="Proteomes" id="UP000267223">
    <property type="component" value="Unassembled WGS sequence"/>
</dbReference>
<evidence type="ECO:0000259" key="1">
    <source>
        <dbReference type="Pfam" id="PF13847"/>
    </source>
</evidence>
<keyword evidence="2" id="KW-0808">Transferase</keyword>
<comment type="caution">
    <text evidence="2">The sequence shown here is derived from an EMBL/GenBank/DDBJ whole genome shotgun (WGS) entry which is preliminary data.</text>
</comment>
<dbReference type="InterPro" id="IPR029063">
    <property type="entry name" value="SAM-dependent_MTases_sf"/>
</dbReference>
<feature type="domain" description="Methyltransferase" evidence="1">
    <location>
        <begin position="44"/>
        <end position="112"/>
    </location>
</feature>
<dbReference type="OrthoDB" id="962475at2"/>
<dbReference type="EMBL" id="RJJR01000002">
    <property type="protein sequence ID" value="RNI38888.1"/>
    <property type="molecule type" value="Genomic_DNA"/>
</dbReference>
<sequence length="192" mass="22525">MKNWFASDLNFNSHYPKPIQDAAEKHWTRIEVAKKAAAFLATSPEVKVLDIGSGAGKFCLVAAHEYPLTNFYGVEQRQSLVDISDDLARELELNNVSFICDNICNIDFRKFDNFYFYNSFYENVPGTQKIDYSIRYSEDLYNFYNRYLYKQLDKKQAGTRLVTYHSFGSEIPRGYEVVKTDYNDFLKFWIKV</sequence>
<dbReference type="Gene3D" id="3.40.50.150">
    <property type="entry name" value="Vaccinia Virus protein VP39"/>
    <property type="match status" value="1"/>
</dbReference>
<accession>A0A3M9NPC7</accession>
<name>A0A3M9NPC7_9BACT</name>
<organism evidence="2 3">
    <name type="scientific">Hanamia caeni</name>
    <dbReference type="NCBI Taxonomy" id="2294116"/>
    <lineage>
        <taxon>Bacteria</taxon>
        <taxon>Pseudomonadati</taxon>
        <taxon>Bacteroidota</taxon>
        <taxon>Chitinophagia</taxon>
        <taxon>Chitinophagales</taxon>
        <taxon>Chitinophagaceae</taxon>
        <taxon>Hanamia</taxon>
    </lineage>
</organism>
<evidence type="ECO:0000313" key="2">
    <source>
        <dbReference type="EMBL" id="RNI38888.1"/>
    </source>
</evidence>
<protein>
    <submittedName>
        <fullName evidence="2">Methyltransferase domain-containing protein</fullName>
    </submittedName>
</protein>
<evidence type="ECO:0000313" key="3">
    <source>
        <dbReference type="Proteomes" id="UP000267223"/>
    </source>
</evidence>
<dbReference type="GO" id="GO:0008168">
    <property type="term" value="F:methyltransferase activity"/>
    <property type="evidence" value="ECO:0007669"/>
    <property type="project" value="UniProtKB-KW"/>
</dbReference>